<dbReference type="AlphaFoldDB" id="A0A240U3Y1"/>
<reference evidence="1 2" key="1">
    <citation type="submission" date="2017-05" db="EMBL/GenBank/DDBJ databases">
        <title>Polyphasic characterization of four soil-derived phenanthrene-degrading Acidovorax strains and proposal of Acidovorax phenanthrenivorans sp. nov.</title>
        <authorList>
            <person name="Singleton D.R."/>
            <person name="Lee J."/>
            <person name="Dickey A.N."/>
            <person name="Stroud A."/>
            <person name="Scholl E.H."/>
            <person name="Wright F.A."/>
            <person name="Aitken M.D."/>
        </authorList>
    </citation>
    <scope>NUCLEOTIDE SEQUENCE [LARGE SCALE GENOMIC DNA]</scope>
    <source>
        <strain evidence="1">NA3</strain>
    </source>
</reference>
<keyword evidence="2" id="KW-1185">Reference proteome</keyword>
<evidence type="ECO:0000313" key="1">
    <source>
        <dbReference type="EMBL" id="ART52154.1"/>
    </source>
</evidence>
<name>A0A240U3Y1_9BURK</name>
<sequence>MNLLRITASLSLTVLLAACSRSEAPKPADLPSVEELATDPVRLKELRKQCKTDRPTMGDVLCNRVGEATNQRFFGDGKVPYTPPKEPPKF</sequence>
<gene>
    <name evidence="1" type="ORF">CBP34_11520</name>
</gene>
<proteinExistence type="predicted"/>
<dbReference type="PROSITE" id="PS51257">
    <property type="entry name" value="PROKAR_LIPOPROTEIN"/>
    <property type="match status" value="1"/>
</dbReference>
<keyword evidence="1" id="KW-0449">Lipoprotein</keyword>
<dbReference type="EMBL" id="CP021361">
    <property type="protein sequence ID" value="ART52154.1"/>
    <property type="molecule type" value="Genomic_DNA"/>
</dbReference>
<protein>
    <submittedName>
        <fullName evidence="1">Entry exclusion lipoprotein TrbK</fullName>
    </submittedName>
</protein>
<dbReference type="Proteomes" id="UP000194432">
    <property type="component" value="Chromosome 1"/>
</dbReference>
<dbReference type="NCBIfam" id="NF033894">
    <property type="entry name" value="Eex_IncN"/>
    <property type="match status" value="1"/>
</dbReference>
<dbReference type="RefSeq" id="WP_094098086.1">
    <property type="nucleotide sequence ID" value="NZ_CP021361.1"/>
</dbReference>
<evidence type="ECO:0000313" key="2">
    <source>
        <dbReference type="Proteomes" id="UP000194432"/>
    </source>
</evidence>
<accession>A0A240U3Y1</accession>
<dbReference type="InterPro" id="IPR047937">
    <property type="entry name" value="Eex_IncN-like"/>
</dbReference>
<dbReference type="KEGG" id="acin:CBP34_11520"/>
<organism evidence="1 2">
    <name type="scientific">Acidovorax carolinensis</name>
    <dbReference type="NCBI Taxonomy" id="553814"/>
    <lineage>
        <taxon>Bacteria</taxon>
        <taxon>Pseudomonadati</taxon>
        <taxon>Pseudomonadota</taxon>
        <taxon>Betaproteobacteria</taxon>
        <taxon>Burkholderiales</taxon>
        <taxon>Comamonadaceae</taxon>
        <taxon>Acidovorax</taxon>
    </lineage>
</organism>